<evidence type="ECO:0000256" key="5">
    <source>
        <dbReference type="ARBA" id="ARBA00022741"/>
    </source>
</evidence>
<evidence type="ECO:0000259" key="12">
    <source>
        <dbReference type="Pfam" id="PF23539"/>
    </source>
</evidence>
<dbReference type="AlphaFoldDB" id="A0A542DKZ2"/>
<dbReference type="Pfam" id="PF02518">
    <property type="entry name" value="HATPase_c"/>
    <property type="match status" value="1"/>
</dbReference>
<keyword evidence="7" id="KW-0067">ATP-binding</keyword>
<dbReference type="GO" id="GO:0000155">
    <property type="term" value="F:phosphorelay sensor kinase activity"/>
    <property type="evidence" value="ECO:0007669"/>
    <property type="project" value="InterPro"/>
</dbReference>
<dbReference type="InterPro" id="IPR050482">
    <property type="entry name" value="Sensor_HK_TwoCompSys"/>
</dbReference>
<keyword evidence="4" id="KW-0808">Transferase</keyword>
<evidence type="ECO:0000256" key="3">
    <source>
        <dbReference type="ARBA" id="ARBA00022553"/>
    </source>
</evidence>
<keyword evidence="6 13" id="KW-0418">Kinase</keyword>
<dbReference type="Gene3D" id="3.30.565.10">
    <property type="entry name" value="Histidine kinase-like ATPase, C-terminal domain"/>
    <property type="match status" value="1"/>
</dbReference>
<feature type="transmembrane region" description="Helical" evidence="9">
    <location>
        <begin position="121"/>
        <end position="139"/>
    </location>
</feature>
<comment type="catalytic activity">
    <reaction evidence="1">
        <text>ATP + protein L-histidine = ADP + protein N-phospho-L-histidine.</text>
        <dbReference type="EC" id="2.7.13.3"/>
    </reaction>
</comment>
<dbReference type="Pfam" id="PF23539">
    <property type="entry name" value="DUF7134"/>
    <property type="match status" value="1"/>
</dbReference>
<dbReference type="EC" id="2.7.13.3" evidence="2"/>
<evidence type="ECO:0000256" key="9">
    <source>
        <dbReference type="SAM" id="Phobius"/>
    </source>
</evidence>
<dbReference type="SUPFAM" id="SSF55874">
    <property type="entry name" value="ATPase domain of HSP90 chaperone/DNA topoisomerase II/histidine kinase"/>
    <property type="match status" value="1"/>
</dbReference>
<dbReference type="GO" id="GO:0016020">
    <property type="term" value="C:membrane"/>
    <property type="evidence" value="ECO:0007669"/>
    <property type="project" value="InterPro"/>
</dbReference>
<dbReference type="RefSeq" id="WP_425457107.1">
    <property type="nucleotide sequence ID" value="NZ_VFML01000001.1"/>
</dbReference>
<evidence type="ECO:0000256" key="2">
    <source>
        <dbReference type="ARBA" id="ARBA00012438"/>
    </source>
</evidence>
<evidence type="ECO:0000256" key="4">
    <source>
        <dbReference type="ARBA" id="ARBA00022679"/>
    </source>
</evidence>
<dbReference type="Gene3D" id="1.20.5.1930">
    <property type="match status" value="1"/>
</dbReference>
<dbReference type="InterPro" id="IPR011712">
    <property type="entry name" value="Sig_transdc_His_kin_sub3_dim/P"/>
</dbReference>
<dbReference type="CDD" id="cd16917">
    <property type="entry name" value="HATPase_UhpB-NarQ-NarX-like"/>
    <property type="match status" value="1"/>
</dbReference>
<dbReference type="PANTHER" id="PTHR24421">
    <property type="entry name" value="NITRATE/NITRITE SENSOR PROTEIN NARX-RELATED"/>
    <property type="match status" value="1"/>
</dbReference>
<keyword evidence="14" id="KW-1185">Reference proteome</keyword>
<evidence type="ECO:0000256" key="6">
    <source>
        <dbReference type="ARBA" id="ARBA00022777"/>
    </source>
</evidence>
<keyword evidence="3" id="KW-0597">Phosphoprotein</keyword>
<evidence type="ECO:0000259" key="10">
    <source>
        <dbReference type="Pfam" id="PF02518"/>
    </source>
</evidence>
<dbReference type="EMBL" id="VFML01000001">
    <property type="protein sequence ID" value="TQJ03771.1"/>
    <property type="molecule type" value="Genomic_DNA"/>
</dbReference>
<dbReference type="Pfam" id="PF07730">
    <property type="entry name" value="HisKA_3"/>
    <property type="match status" value="1"/>
</dbReference>
<feature type="transmembrane region" description="Helical" evidence="9">
    <location>
        <begin position="72"/>
        <end position="92"/>
    </location>
</feature>
<evidence type="ECO:0000313" key="14">
    <source>
        <dbReference type="Proteomes" id="UP000320876"/>
    </source>
</evidence>
<feature type="transmembrane region" description="Helical" evidence="9">
    <location>
        <begin position="99"/>
        <end position="115"/>
    </location>
</feature>
<evidence type="ECO:0000256" key="7">
    <source>
        <dbReference type="ARBA" id="ARBA00022840"/>
    </source>
</evidence>
<dbReference type="PANTHER" id="PTHR24421:SF10">
    <property type="entry name" value="NITRATE_NITRITE SENSOR PROTEIN NARQ"/>
    <property type="match status" value="1"/>
</dbReference>
<name>A0A542DKZ2_AMYCI</name>
<proteinExistence type="predicted"/>
<comment type="caution">
    <text evidence="13">The sequence shown here is derived from an EMBL/GenBank/DDBJ whole genome shotgun (WGS) entry which is preliminary data.</text>
</comment>
<dbReference type="GO" id="GO:0046983">
    <property type="term" value="F:protein dimerization activity"/>
    <property type="evidence" value="ECO:0007669"/>
    <property type="project" value="InterPro"/>
</dbReference>
<reference evidence="13 14" key="1">
    <citation type="submission" date="2019-06" db="EMBL/GenBank/DDBJ databases">
        <title>Sequencing the genomes of 1000 actinobacteria strains.</title>
        <authorList>
            <person name="Klenk H.-P."/>
        </authorList>
    </citation>
    <scope>NUCLEOTIDE SEQUENCE [LARGE SCALE GENOMIC DNA]</scope>
    <source>
        <strain evidence="13 14">DSM 45679</strain>
    </source>
</reference>
<evidence type="ECO:0000313" key="13">
    <source>
        <dbReference type="EMBL" id="TQJ03771.1"/>
    </source>
</evidence>
<keyword evidence="9" id="KW-0472">Membrane</keyword>
<gene>
    <name evidence="13" type="ORF">FB471_3539</name>
</gene>
<sequence>MRAHPMVGDSLLAAALLSIDVLIFFFEDLPMPPWYLALPADVLVVLPLVVRRRHPLWSAYLVLAFSVLHSELRLGLGAVFCGAIAIYTAVVYAGRKPGALYVVVFVLANVAQAAIGQGTDWVPNTITSTLIFVLCWVLGEYVGARRAYHAELEARLHLLETERGQAARIAVAEERGRIARELHDVVAHAVSVIVVQADGASYMIRSNPELAERAVRTISDTGRGALAELRRLLDLLRGEGASGEPRVPQPDAATLAELAERVRAAGVPVRLDVEGELGDLPAGVSLGVYRIVQESLTNTLKHAGPGASATVRVRQDAEAVDVEVADDGGDRGALVAAGEGAEVPGGNGLIGMRERAHVFGGTLEVGPGPGGGWRVRASLPVRLSS</sequence>
<evidence type="ECO:0000259" key="11">
    <source>
        <dbReference type="Pfam" id="PF07730"/>
    </source>
</evidence>
<dbReference type="InterPro" id="IPR036890">
    <property type="entry name" value="HATPase_C_sf"/>
</dbReference>
<organism evidence="13 14">
    <name type="scientific">Amycolatopsis cihanbeyliensis</name>
    <dbReference type="NCBI Taxonomy" id="1128664"/>
    <lineage>
        <taxon>Bacteria</taxon>
        <taxon>Bacillati</taxon>
        <taxon>Actinomycetota</taxon>
        <taxon>Actinomycetes</taxon>
        <taxon>Pseudonocardiales</taxon>
        <taxon>Pseudonocardiaceae</taxon>
        <taxon>Amycolatopsis</taxon>
    </lineage>
</organism>
<evidence type="ECO:0000256" key="8">
    <source>
        <dbReference type="ARBA" id="ARBA00023012"/>
    </source>
</evidence>
<keyword evidence="9" id="KW-1133">Transmembrane helix</keyword>
<accession>A0A542DKZ2</accession>
<feature type="domain" description="Histidine kinase/HSP90-like ATPase" evidence="10">
    <location>
        <begin position="284"/>
        <end position="382"/>
    </location>
</feature>
<keyword evidence="9" id="KW-0812">Transmembrane</keyword>
<evidence type="ECO:0000256" key="1">
    <source>
        <dbReference type="ARBA" id="ARBA00000085"/>
    </source>
</evidence>
<dbReference type="InterPro" id="IPR055558">
    <property type="entry name" value="DUF7134"/>
</dbReference>
<keyword evidence="5" id="KW-0547">Nucleotide-binding</keyword>
<feature type="transmembrane region" description="Helical" evidence="9">
    <location>
        <begin position="6"/>
        <end position="26"/>
    </location>
</feature>
<feature type="domain" description="DUF7134" evidence="12">
    <location>
        <begin position="1"/>
        <end position="146"/>
    </location>
</feature>
<dbReference type="InterPro" id="IPR003594">
    <property type="entry name" value="HATPase_dom"/>
</dbReference>
<dbReference type="Proteomes" id="UP000320876">
    <property type="component" value="Unassembled WGS sequence"/>
</dbReference>
<protein>
    <recommendedName>
        <fullName evidence="2">histidine kinase</fullName>
        <ecNumber evidence="2">2.7.13.3</ecNumber>
    </recommendedName>
</protein>
<dbReference type="GO" id="GO:0005524">
    <property type="term" value="F:ATP binding"/>
    <property type="evidence" value="ECO:0007669"/>
    <property type="project" value="UniProtKB-KW"/>
</dbReference>
<feature type="domain" description="Signal transduction histidine kinase subgroup 3 dimerisation and phosphoacceptor" evidence="11">
    <location>
        <begin position="174"/>
        <end position="238"/>
    </location>
</feature>
<keyword evidence="8" id="KW-0902">Two-component regulatory system</keyword>